<comment type="caution">
    <text evidence="3">The sequence shown here is derived from an EMBL/GenBank/DDBJ whole genome shotgun (WGS) entry which is preliminary data.</text>
</comment>
<evidence type="ECO:0000313" key="3">
    <source>
        <dbReference type="EMBL" id="KAF3327526.1"/>
    </source>
</evidence>
<dbReference type="OrthoDB" id="1933275at2759"/>
<protein>
    <recommendedName>
        <fullName evidence="5">Maternal effect embryo arrest 22</fullName>
    </recommendedName>
</protein>
<reference evidence="3" key="1">
    <citation type="submission" date="2020-01" db="EMBL/GenBank/DDBJ databases">
        <title>Genome sequence of Kobresia littledalei, the first chromosome-level genome in the family Cyperaceae.</title>
        <authorList>
            <person name="Qu G."/>
        </authorList>
    </citation>
    <scope>NUCLEOTIDE SEQUENCE</scope>
    <source>
        <strain evidence="3">C.B.Clarke</strain>
        <tissue evidence="3">Leaf</tissue>
    </source>
</reference>
<sequence length="1013" mass="114956">MAADVSVSSGPSNPCCADVKRKYEEVKANLKLACDLIERIQNSTKEEKLKTKLEKEAKKKEIVIRKTLENDMHELKAQIASLSQENKNLLGADKSGDELERVKQLLEEERKRTLSEKMNAANAWNLLQIEKGKVEKERGLVQMERARATELSASAEKVKREYGELRGQLAKRVEEEKQKANREKRRADAEKAKLEEQKKYAEREKTRAFEEKSRADSLLKKLEEEREKTKDLLKKLEEERKRNKDFKAKLVNESSQKQKGGVSVKKEDLNVKLLKEKLKLKKAQLKHVKKILKLEKSKNNIIKQEFSLLKQDFIQISSRFKVLDSHLNIGGTGDLAKVIFKLSEPAAPLAVTTDRHVFLRQGGAHYMSRQSQSRPVSGISSESLLPNQQSFALSSDKKLLMGPQDRERDASVSSPLLFQNQKNTEACTKSSLETLNISHKRKRKESSDPIKKVKIQNVNNLLNSEVVEFEKKVREGGVLKLLEFENEDLEKRFRSAMEGFLSPNLPQIAPRKNVKVSYKGDIDNLEGKDEDEHLIPQFDLKSRLNLMETMKADEERHERSRGLNGNGKKLKGANEKHSHYLLIVFSNLSENTIARIGRLWKEITGEESGVSQMIDFSARVLQLVSKSEVIPEDKISVICSLLASEVCRVLISHSIGVSNFDVDKYMSSVAEETCSVLSEEMLQFFIKNNLLENITSLLQDFFIFKQVLVYKSGDLCSTIPTKNQFISSCIIFALICAKTNQLDLIRGTAYKILLEGKSDISHALISTHIFASICGERLFGDNEERLLQNALCWVVYRIEQGGTQDLGFAPCQQCPFKMEAAGAEGFVDLLLDELEACSLLKNQEPHFVCGEHCSMYMAERNNLCYFTEIVSLLELVGSYMAWECAYKKVVHRLWKILESCGHEESAASILVLIGHLSRSVLDEDSYNQNQVSELREKLSNFIQTKDKFGLAVQFACISALLNLIPLNVKQILMEADDLSSDKGQFCREICQIKSWFSGLSKKQKGAFQSLFMG</sequence>
<feature type="coiled-coil region" evidence="1">
    <location>
        <begin position="50"/>
        <end position="123"/>
    </location>
</feature>
<proteinExistence type="predicted"/>
<name>A0A833QT21_9POAL</name>
<organism evidence="3 4">
    <name type="scientific">Carex littledalei</name>
    <dbReference type="NCBI Taxonomy" id="544730"/>
    <lineage>
        <taxon>Eukaryota</taxon>
        <taxon>Viridiplantae</taxon>
        <taxon>Streptophyta</taxon>
        <taxon>Embryophyta</taxon>
        <taxon>Tracheophyta</taxon>
        <taxon>Spermatophyta</taxon>
        <taxon>Magnoliopsida</taxon>
        <taxon>Liliopsida</taxon>
        <taxon>Poales</taxon>
        <taxon>Cyperaceae</taxon>
        <taxon>Cyperoideae</taxon>
        <taxon>Cariceae</taxon>
        <taxon>Carex</taxon>
        <taxon>Carex subgen. Euthyceras</taxon>
    </lineage>
</organism>
<evidence type="ECO:0000313" key="4">
    <source>
        <dbReference type="Proteomes" id="UP000623129"/>
    </source>
</evidence>
<dbReference type="PANTHER" id="PTHR35480:SF1">
    <property type="entry name" value="MATERNAL EFFECT EMBRYO ARREST 22"/>
    <property type="match status" value="1"/>
</dbReference>
<evidence type="ECO:0008006" key="5">
    <source>
        <dbReference type="Google" id="ProtNLM"/>
    </source>
</evidence>
<accession>A0A833QT21</accession>
<dbReference type="AlphaFoldDB" id="A0A833QT21"/>
<feature type="region of interest" description="Disordered" evidence="2">
    <location>
        <begin position="173"/>
        <end position="207"/>
    </location>
</feature>
<evidence type="ECO:0000256" key="2">
    <source>
        <dbReference type="SAM" id="MobiDB-lite"/>
    </source>
</evidence>
<keyword evidence="4" id="KW-1185">Reference proteome</keyword>
<keyword evidence="1" id="KW-0175">Coiled coil</keyword>
<dbReference type="PANTHER" id="PTHR35480">
    <property type="entry name" value="MATERNAL EFFECT EMBRYO ARREST 22"/>
    <property type="match status" value="1"/>
</dbReference>
<dbReference type="EMBL" id="SWLB01000017">
    <property type="protein sequence ID" value="KAF3327526.1"/>
    <property type="molecule type" value="Genomic_DNA"/>
</dbReference>
<dbReference type="Proteomes" id="UP000623129">
    <property type="component" value="Unassembled WGS sequence"/>
</dbReference>
<evidence type="ECO:0000256" key="1">
    <source>
        <dbReference type="SAM" id="Coils"/>
    </source>
</evidence>
<gene>
    <name evidence="3" type="ORF">FCM35_KLT07644</name>
</gene>